<dbReference type="CDD" id="cd13580">
    <property type="entry name" value="PBP2_AlgQ_like_1"/>
    <property type="match status" value="1"/>
</dbReference>
<keyword evidence="1" id="KW-0732">Signal</keyword>
<proteinExistence type="predicted"/>
<feature type="region of interest" description="Disordered" evidence="2">
    <location>
        <begin position="52"/>
        <end position="88"/>
    </location>
</feature>
<dbReference type="Proteomes" id="UP000249260">
    <property type="component" value="Unassembled WGS sequence"/>
</dbReference>
<protein>
    <submittedName>
        <fullName evidence="3">ABC transporter substrate-binding protein</fullName>
    </submittedName>
</protein>
<reference evidence="3 4" key="1">
    <citation type="submission" date="2018-06" db="EMBL/GenBank/DDBJ databases">
        <title>Paenibacillus montanisoli sp. nov., isolated from mountain area soil.</title>
        <authorList>
            <person name="Wu M."/>
        </authorList>
    </citation>
    <scope>NUCLEOTIDE SEQUENCE [LARGE SCALE GENOMIC DNA]</scope>
    <source>
        <strain evidence="3 4">RA17</strain>
    </source>
</reference>
<gene>
    <name evidence="3" type="ORF">DL346_22240</name>
</gene>
<feature type="compositionally biased region" description="Low complexity" evidence="2">
    <location>
        <begin position="52"/>
        <end position="80"/>
    </location>
</feature>
<evidence type="ECO:0000256" key="2">
    <source>
        <dbReference type="SAM" id="MobiDB-lite"/>
    </source>
</evidence>
<dbReference type="AlphaFoldDB" id="A0A328TYD2"/>
<evidence type="ECO:0000313" key="4">
    <source>
        <dbReference type="Proteomes" id="UP000249260"/>
    </source>
</evidence>
<dbReference type="InterPro" id="IPR050490">
    <property type="entry name" value="Bact_solute-bd_prot1"/>
</dbReference>
<dbReference type="SUPFAM" id="SSF53850">
    <property type="entry name" value="Periplasmic binding protein-like II"/>
    <property type="match status" value="1"/>
</dbReference>
<dbReference type="PANTHER" id="PTHR43649:SF33">
    <property type="entry name" value="POLYGALACTURONAN_RHAMNOGALACTURONAN-BINDING PROTEIN YTCQ"/>
    <property type="match status" value="1"/>
</dbReference>
<organism evidence="3 4">
    <name type="scientific">Paenibacillus montanisoli</name>
    <dbReference type="NCBI Taxonomy" id="2081970"/>
    <lineage>
        <taxon>Bacteria</taxon>
        <taxon>Bacillati</taxon>
        <taxon>Bacillota</taxon>
        <taxon>Bacilli</taxon>
        <taxon>Bacillales</taxon>
        <taxon>Paenibacillaceae</taxon>
        <taxon>Paenibacillus</taxon>
    </lineage>
</organism>
<sequence>MAAVSSTYNQFVSRTFNHGGYEMAKKNRVTLLAASLLTTSLMLSACGGNNNAGNEASQSADSEATSTNTTNTNTTATNTSADDKVDPFGKYDPPITVHSVRMALPDDRFENGDTNENNVWTREYESALGIKLVYDWLGDPSGDSNKMDISIASNDIPDAFGVNTKQMNQLVEGEQIQDLTEVWEKYASPALKELGNQDGGLALKAATFDGKLMAIPKFGGNITSADILWIRTDWLDKLGLQPPKTMDELLKISEAFITKDPDGNGKNDTFGLAISKELSGLTGFYNGFHAYPGIWVKDDSGKLVNGNIAPEMKTALGKLQELYKAGYLDKEFAVKDGGKVIESISQNKVGIYFGANWYSYWPFNDARKQNPGMEWKPFPIVSADDKPAVPGVGFPVYEYYVAKDGFEHPEVIVKMLNLWLERAYGETADWAKYSVSAKGTELFQYPIFQVFAPNKDVPDNYLAVKEAVDSKDTSKLNPEQKSLFEKITAFLNGDQEQWATYRQAGPTESSFEVLAGYKDTLLTTGYLGANTPTMVEKQGVLDKLQNETFTKIIMGAAPVDEFDKFVEQWKKLGGDQITTEVNEWFSKQQ</sequence>
<evidence type="ECO:0000256" key="1">
    <source>
        <dbReference type="ARBA" id="ARBA00022729"/>
    </source>
</evidence>
<dbReference type="PANTHER" id="PTHR43649">
    <property type="entry name" value="ARABINOSE-BINDING PROTEIN-RELATED"/>
    <property type="match status" value="1"/>
</dbReference>
<dbReference type="Gene3D" id="3.40.190.10">
    <property type="entry name" value="Periplasmic binding protein-like II"/>
    <property type="match status" value="2"/>
</dbReference>
<dbReference type="EMBL" id="QLUW01000004">
    <property type="protein sequence ID" value="RAP74762.1"/>
    <property type="molecule type" value="Genomic_DNA"/>
</dbReference>
<dbReference type="OrthoDB" id="9787283at2"/>
<name>A0A328TYD2_9BACL</name>
<comment type="caution">
    <text evidence="3">The sequence shown here is derived from an EMBL/GenBank/DDBJ whole genome shotgun (WGS) entry which is preliminary data.</text>
</comment>
<accession>A0A328TYD2</accession>
<keyword evidence="4" id="KW-1185">Reference proteome</keyword>
<evidence type="ECO:0000313" key="3">
    <source>
        <dbReference type="EMBL" id="RAP74762.1"/>
    </source>
</evidence>